<dbReference type="InterPro" id="IPR002110">
    <property type="entry name" value="Ankyrin_rpt"/>
</dbReference>
<reference evidence="4" key="2">
    <citation type="submission" date="2023-04" db="EMBL/GenBank/DDBJ databases">
        <authorList>
            <person name="Beletskiy A.V."/>
            <person name="Mardanov A.V."/>
            <person name="Ravin N.V."/>
        </authorList>
    </citation>
    <scope>NUCLEOTIDE SEQUENCE</scope>
    <source>
        <strain evidence="4">GKL-01</strain>
    </source>
</reference>
<dbReference type="SMART" id="SM00248">
    <property type="entry name" value="ANK"/>
    <property type="match status" value="4"/>
</dbReference>
<protein>
    <submittedName>
        <fullName evidence="4">Ankyrin repeat domain-containing protein</fullName>
    </submittedName>
</protein>
<dbReference type="Gene3D" id="1.25.40.20">
    <property type="entry name" value="Ankyrin repeat-containing domain"/>
    <property type="match status" value="3"/>
</dbReference>
<name>A0AA95KJ33_9GAMM</name>
<dbReference type="AlphaFoldDB" id="A0AA95KJ33"/>
<dbReference type="PANTHER" id="PTHR24171">
    <property type="entry name" value="ANKYRIN REPEAT DOMAIN-CONTAINING PROTEIN 39-RELATED"/>
    <property type="match status" value="1"/>
</dbReference>
<gene>
    <name evidence="4" type="ORF">QJT80_03975</name>
</gene>
<dbReference type="EMBL" id="CP124755">
    <property type="protein sequence ID" value="WGZ91635.1"/>
    <property type="molecule type" value="Genomic_DNA"/>
</dbReference>
<accession>A0AA95KJ33</accession>
<evidence type="ECO:0000256" key="3">
    <source>
        <dbReference type="PROSITE-ProRule" id="PRU00023"/>
    </source>
</evidence>
<dbReference type="SUPFAM" id="SSF48403">
    <property type="entry name" value="Ankyrin repeat"/>
    <property type="match status" value="1"/>
</dbReference>
<dbReference type="Pfam" id="PF12796">
    <property type="entry name" value="Ank_2"/>
    <property type="match status" value="2"/>
</dbReference>
<evidence type="ECO:0000313" key="4">
    <source>
        <dbReference type="EMBL" id="WGZ91635.1"/>
    </source>
</evidence>
<evidence type="ECO:0000256" key="1">
    <source>
        <dbReference type="ARBA" id="ARBA00022737"/>
    </source>
</evidence>
<keyword evidence="1" id="KW-0677">Repeat</keyword>
<proteinExistence type="predicted"/>
<sequence length="243" mass="26829">MQNNNFNKFARACIQDRFTAARLLRESPSYLTLRHAYLGETVLHYLCVANELDAVQWLHSKGAETNTVSMLQTSALQDALRLGHYAMCEFLLAHGASLYTFNGEPLVFSVIPSANPALLALLAQHGANLQVLNEQGRSLLHISASHDAYLPMTEYLLAQSVAVNSTASDGFTPLHEAVLHGSMANMACLLKHGADLQLTDHYGLTPLAMAKQLRHYPVVNWLERYLHPENALQNVIPFPARAA</sequence>
<organism evidence="4">
    <name type="scientific">Candidatus Thiocaldithrix dubininis</name>
    <dbReference type="NCBI Taxonomy" id="3080823"/>
    <lineage>
        <taxon>Bacteria</taxon>
        <taxon>Pseudomonadati</taxon>
        <taxon>Pseudomonadota</taxon>
        <taxon>Gammaproteobacteria</taxon>
        <taxon>Thiotrichales</taxon>
        <taxon>Thiotrichaceae</taxon>
        <taxon>Candidatus Thiocaldithrix</taxon>
    </lineage>
</organism>
<dbReference type="PANTHER" id="PTHR24171:SF9">
    <property type="entry name" value="ANKYRIN REPEAT DOMAIN-CONTAINING PROTEIN 39"/>
    <property type="match status" value="1"/>
</dbReference>
<evidence type="ECO:0000256" key="2">
    <source>
        <dbReference type="ARBA" id="ARBA00023043"/>
    </source>
</evidence>
<dbReference type="InterPro" id="IPR036770">
    <property type="entry name" value="Ankyrin_rpt-contain_sf"/>
</dbReference>
<dbReference type="Proteomes" id="UP001300672">
    <property type="component" value="Chromosome"/>
</dbReference>
<dbReference type="PROSITE" id="PS50088">
    <property type="entry name" value="ANK_REPEAT"/>
    <property type="match status" value="2"/>
</dbReference>
<feature type="repeat" description="ANK" evidence="3">
    <location>
        <begin position="169"/>
        <end position="201"/>
    </location>
</feature>
<dbReference type="PROSITE" id="PS50297">
    <property type="entry name" value="ANK_REP_REGION"/>
    <property type="match status" value="1"/>
</dbReference>
<feature type="repeat" description="ANK" evidence="3">
    <location>
        <begin position="38"/>
        <end position="70"/>
    </location>
</feature>
<keyword evidence="2 3" id="KW-0040">ANK repeat</keyword>
<reference evidence="4" key="1">
    <citation type="journal article" date="2023" name="Int. J. Mol. Sci.">
        <title>Metagenomics Revealed a New Genus 'Candidatus Thiocaldithrix dubininis' gen. nov., sp. nov. and a New Species 'Candidatus Thiothrix putei' sp. nov. in the Family Thiotrichaceae, Some Members of Which Have Traits of Both Na+- and H+-Motive Energetics.</title>
        <authorList>
            <person name="Ravin N.V."/>
            <person name="Muntyan M.S."/>
            <person name="Smolyakov D.D."/>
            <person name="Rudenko T.S."/>
            <person name="Beletsky A.V."/>
            <person name="Mardanov A.V."/>
            <person name="Grabovich M.Y."/>
        </authorList>
    </citation>
    <scope>NUCLEOTIDE SEQUENCE</scope>
    <source>
        <strain evidence="4">GKL-01</strain>
    </source>
</reference>
<dbReference type="KEGG" id="tdu:QJT80_03975"/>